<protein>
    <submittedName>
        <fullName evidence="2">Uncharacterized protein</fullName>
    </submittedName>
</protein>
<organism evidence="2 3">
    <name type="scientific">Cedecea neteri</name>
    <dbReference type="NCBI Taxonomy" id="158822"/>
    <lineage>
        <taxon>Bacteria</taxon>
        <taxon>Pseudomonadati</taxon>
        <taxon>Pseudomonadota</taxon>
        <taxon>Gammaproteobacteria</taxon>
        <taxon>Enterobacterales</taxon>
        <taxon>Enterobacteriaceae</taxon>
        <taxon>Cedecea</taxon>
    </lineage>
</organism>
<keyword evidence="1" id="KW-1133">Transmembrane helix</keyword>
<evidence type="ECO:0000313" key="2">
    <source>
        <dbReference type="EMBL" id="SQA99791.1"/>
    </source>
</evidence>
<proteinExistence type="predicted"/>
<feature type="transmembrane region" description="Helical" evidence="1">
    <location>
        <begin position="20"/>
        <end position="46"/>
    </location>
</feature>
<accession>A0A2X2TCX7</accession>
<evidence type="ECO:0000256" key="1">
    <source>
        <dbReference type="SAM" id="Phobius"/>
    </source>
</evidence>
<reference evidence="2 3" key="1">
    <citation type="submission" date="2018-06" db="EMBL/GenBank/DDBJ databases">
        <authorList>
            <consortium name="Pathogen Informatics"/>
            <person name="Doyle S."/>
        </authorList>
    </citation>
    <scope>NUCLEOTIDE SEQUENCE [LARGE SCALE GENOMIC DNA]</scope>
    <source>
        <strain evidence="2 3">NCTC12120</strain>
    </source>
</reference>
<keyword evidence="1" id="KW-0472">Membrane</keyword>
<dbReference type="EMBL" id="UAVU01000003">
    <property type="protein sequence ID" value="SQA99791.1"/>
    <property type="molecule type" value="Genomic_DNA"/>
</dbReference>
<keyword evidence="1" id="KW-0812">Transmembrane</keyword>
<dbReference type="AlphaFoldDB" id="A0A2X2TCX7"/>
<name>A0A2X2TCX7_9ENTR</name>
<sequence>MLGFKTQVLLHHWGMGVEGFASAHGVMISISLNFKWLVMFLVLIIAH</sequence>
<dbReference type="Proteomes" id="UP000251197">
    <property type="component" value="Unassembled WGS sequence"/>
</dbReference>
<evidence type="ECO:0000313" key="3">
    <source>
        <dbReference type="Proteomes" id="UP000251197"/>
    </source>
</evidence>
<gene>
    <name evidence="2" type="ORF">NCTC12120_03720</name>
</gene>